<name>A0ABU2MDM0_9ACTN</name>
<accession>A0ABU2MDM0</accession>
<gene>
    <name evidence="1" type="ORF">RM479_16540</name>
</gene>
<reference evidence="2" key="1">
    <citation type="submission" date="2023-07" db="EMBL/GenBank/DDBJ databases">
        <title>30 novel species of actinomycetes from the DSMZ collection.</title>
        <authorList>
            <person name="Nouioui I."/>
        </authorList>
    </citation>
    <scope>NUCLEOTIDE SEQUENCE [LARGE SCALE GENOMIC DNA]</scope>
    <source>
        <strain evidence="2">DSM 44743</strain>
    </source>
</reference>
<dbReference type="Proteomes" id="UP001183390">
    <property type="component" value="Unassembled WGS sequence"/>
</dbReference>
<dbReference type="EMBL" id="JAVREP010000010">
    <property type="protein sequence ID" value="MDT0330021.1"/>
    <property type="molecule type" value="Genomic_DNA"/>
</dbReference>
<proteinExistence type="predicted"/>
<keyword evidence="2" id="KW-1185">Reference proteome</keyword>
<comment type="caution">
    <text evidence="1">The sequence shown here is derived from an EMBL/GenBank/DDBJ whole genome shotgun (WGS) entry which is preliminary data.</text>
</comment>
<protein>
    <submittedName>
        <fullName evidence="1">Uncharacterized protein</fullName>
    </submittedName>
</protein>
<sequence length="685" mass="74624">MAEPVSGTVKNTLVNWGQILKMVQIGNLHGHLAIYLGDMGRLTTEEVRNEYQQYLEATFVPADQENFDRFQKYFSEDGKRLAVLVGEPGSGRETAAIALHSSIGLSVHSISLSEALGSPVKVSESQNEAPDILLSRTHPLSGVGYLVDVSGLRRIDDKTLGELSALASRVVAEKAALTIVARPGQLDGELIHVPVLHVRRPAGIDVLARHLGHLFGAAIRNAWVSWNSVTELMRTASPADAARLARIAFQIKNSGYDGGGFDTWIRTSIDAYGDWASDIRGWFEEHRGGDAEVWSRVVLITTAFLEGNSADDVLGSADLLAHELKIGPGDAGGLTGLGVDPTLELVGAHRAPDGLVRFRKPDYASAVLVYLWEQHPRLRESLRSWTDSLITEVSSKPATTLRSTWTRLALLRRDQALTVDLFNRWSREGKTRLSAAVFAAEIASSPDFGSAMRARLYDAARSPVSEHQAVAVAYACALYGEVNPASALVRLKWLAEADSDRVRRAVLRALEDLAGNDERWFDVVDALLQEWCGVGTSDGRRSVAHRFAVRSLAASDHGVPLLLTRMNTYTGLDRQGMGDYIADLWGALLDTEDEEIALQAVGTWVSCTLEDETRFDDIEELFIRAVVGGGEAEVTGEKVKGRILTAMRMINQWCTGNGVDPRVNTVYTLQARLLASHVPGGASST</sequence>
<organism evidence="1 2">
    <name type="scientific">Nocardiopsis lambiniae</name>
    <dbReference type="NCBI Taxonomy" id="3075539"/>
    <lineage>
        <taxon>Bacteria</taxon>
        <taxon>Bacillati</taxon>
        <taxon>Actinomycetota</taxon>
        <taxon>Actinomycetes</taxon>
        <taxon>Streptosporangiales</taxon>
        <taxon>Nocardiopsidaceae</taxon>
        <taxon>Nocardiopsis</taxon>
    </lineage>
</organism>
<evidence type="ECO:0000313" key="2">
    <source>
        <dbReference type="Proteomes" id="UP001183390"/>
    </source>
</evidence>
<evidence type="ECO:0000313" key="1">
    <source>
        <dbReference type="EMBL" id="MDT0330021.1"/>
    </source>
</evidence>
<dbReference type="RefSeq" id="WP_311512614.1">
    <property type="nucleotide sequence ID" value="NZ_JAVREP010000010.1"/>
</dbReference>